<dbReference type="FunFam" id="3.40.640.10:FF:000053">
    <property type="entry name" value="Aminotransferase, class I"/>
    <property type="match status" value="1"/>
</dbReference>
<dbReference type="GO" id="GO:0003677">
    <property type="term" value="F:DNA binding"/>
    <property type="evidence" value="ECO:0007669"/>
    <property type="project" value="UniProtKB-KW"/>
</dbReference>
<dbReference type="PANTHER" id="PTHR42790">
    <property type="entry name" value="AMINOTRANSFERASE"/>
    <property type="match status" value="1"/>
</dbReference>
<proteinExistence type="inferred from homology"/>
<keyword evidence="6" id="KW-0663">Pyridoxal phosphate</keyword>
<dbReference type="PATRIC" id="fig|1423750.3.peg.2406"/>
<reference evidence="8 9" key="1">
    <citation type="journal article" date="2015" name="Genome Announc.">
        <title>Expanding the biotechnology potential of lactobacilli through comparative genomics of 213 strains and associated genera.</title>
        <authorList>
            <person name="Sun Z."/>
            <person name="Harris H.M."/>
            <person name="McCann A."/>
            <person name="Guo C."/>
            <person name="Argimon S."/>
            <person name="Zhang W."/>
            <person name="Yang X."/>
            <person name="Jeffery I.B."/>
            <person name="Cooney J.C."/>
            <person name="Kagawa T.F."/>
            <person name="Liu W."/>
            <person name="Song Y."/>
            <person name="Salvetti E."/>
            <person name="Wrobel A."/>
            <person name="Rasinkangas P."/>
            <person name="Parkhill J."/>
            <person name="Rea M.C."/>
            <person name="O'Sullivan O."/>
            <person name="Ritari J."/>
            <person name="Douillard F.P."/>
            <person name="Paul Ross R."/>
            <person name="Yang R."/>
            <person name="Briner A.E."/>
            <person name="Felis G.E."/>
            <person name="de Vos W.M."/>
            <person name="Barrangou R."/>
            <person name="Klaenhammer T.R."/>
            <person name="Caufield P.W."/>
            <person name="Cui Y."/>
            <person name="Zhang H."/>
            <person name="O'Toole P.W."/>
        </authorList>
    </citation>
    <scope>NUCLEOTIDE SEQUENCE [LARGE SCALE GENOMIC DNA]</scope>
    <source>
        <strain evidence="8 9">DSM 18630</strain>
    </source>
</reference>
<evidence type="ECO:0000256" key="1">
    <source>
        <dbReference type="ARBA" id="ARBA00001933"/>
    </source>
</evidence>
<dbReference type="GeneID" id="98320020"/>
<dbReference type="InterPro" id="IPR015421">
    <property type="entry name" value="PyrdxlP-dep_Trfase_major"/>
</dbReference>
<dbReference type="GO" id="GO:0008483">
    <property type="term" value="F:transaminase activity"/>
    <property type="evidence" value="ECO:0007669"/>
    <property type="project" value="UniProtKB-KW"/>
</dbReference>
<dbReference type="AlphaFoldDB" id="A0A0R1VNL0"/>
<dbReference type="InterPro" id="IPR050859">
    <property type="entry name" value="Class-I_PLP-dep_aminotransf"/>
</dbReference>
<sequence length="394" mass="43924">MLPKNAFRNSQKSSGLADLFSLSDQANTISFSGGYPDAALFPKKELQKAFQKRLTTAAPDLFQYRSVLGDLNLRQKLANYAQSLQIECSTEQIMFTQGGQQAIKLLASLFLNAGDGLAVEGPTYVGAIAAFNEYQPTYYEIPMEADGMNLDVLEEQLQTNQIKLIYTIPNFQNPTGYCMSIAKRKRLAQLAADYNALVIEDDPYRELRYAGQAMPPIKAFDKTGNVALIGSFSKILSPALRTGWVIAKRSIINDLANLRLAFDCQSPNVVLEAIDQYLTDNSLTDHIQQLRRSYQQKLATMLACLQKYLPDECHFSKPQGGFFVWVTLPAGLDAQKLLQLSKKVTFLPGSSMFVNSHEENHLRLNFTGVSLDEIQYGCQELGNLMRTALLTVQN</sequence>
<feature type="domain" description="Aminotransferase class I/classII large" evidence="7">
    <location>
        <begin position="42"/>
        <end position="380"/>
    </location>
</feature>
<dbReference type="SUPFAM" id="SSF53383">
    <property type="entry name" value="PLP-dependent transferases"/>
    <property type="match status" value="1"/>
</dbReference>
<accession>A0A0R1VNL0</accession>
<dbReference type="InterPro" id="IPR015424">
    <property type="entry name" value="PyrdxlP-dep_Trfase"/>
</dbReference>
<dbReference type="Proteomes" id="UP000051451">
    <property type="component" value="Unassembled WGS sequence"/>
</dbReference>
<dbReference type="Pfam" id="PF00155">
    <property type="entry name" value="Aminotran_1_2"/>
    <property type="match status" value="1"/>
</dbReference>
<evidence type="ECO:0000259" key="7">
    <source>
        <dbReference type="Pfam" id="PF00155"/>
    </source>
</evidence>
<dbReference type="GO" id="GO:0030170">
    <property type="term" value="F:pyridoxal phosphate binding"/>
    <property type="evidence" value="ECO:0007669"/>
    <property type="project" value="InterPro"/>
</dbReference>
<comment type="caution">
    <text evidence="8">The sequence shown here is derived from an EMBL/GenBank/DDBJ whole genome shotgun (WGS) entry which is preliminary data.</text>
</comment>
<keyword evidence="4 8" id="KW-0032">Aminotransferase</keyword>
<evidence type="ECO:0000313" key="8">
    <source>
        <dbReference type="EMBL" id="KRM04419.1"/>
    </source>
</evidence>
<protein>
    <submittedName>
        <fullName evidence="8">HTH containing DNA-binding domain and MocR-like aminotransferase</fullName>
    </submittedName>
</protein>
<gene>
    <name evidence="8" type="ORF">FC89_GL002363</name>
</gene>
<dbReference type="STRING" id="1423750.FC89_GL002363"/>
<evidence type="ECO:0000256" key="6">
    <source>
        <dbReference type="ARBA" id="ARBA00022898"/>
    </source>
</evidence>
<name>A0A0R1VNL0_9LACO</name>
<comment type="similarity">
    <text evidence="2">Belongs to the class-I pyridoxal-phosphate-dependent aminotransferase family.</text>
</comment>
<comment type="cofactor">
    <cofactor evidence="1">
        <name>pyridoxal 5'-phosphate</name>
        <dbReference type="ChEBI" id="CHEBI:597326"/>
    </cofactor>
</comment>
<keyword evidence="8" id="KW-0238">DNA-binding</keyword>
<dbReference type="InterPro" id="IPR015422">
    <property type="entry name" value="PyrdxlP-dep_Trfase_small"/>
</dbReference>
<dbReference type="InterPro" id="IPR004839">
    <property type="entry name" value="Aminotransferase_I/II_large"/>
</dbReference>
<dbReference type="OrthoDB" id="9802328at2"/>
<evidence type="ECO:0000313" key="9">
    <source>
        <dbReference type="Proteomes" id="UP000051451"/>
    </source>
</evidence>
<keyword evidence="5 8" id="KW-0808">Transferase</keyword>
<evidence type="ECO:0000256" key="2">
    <source>
        <dbReference type="ARBA" id="ARBA00007441"/>
    </source>
</evidence>
<evidence type="ECO:0000256" key="4">
    <source>
        <dbReference type="ARBA" id="ARBA00022576"/>
    </source>
</evidence>
<comment type="subunit">
    <text evidence="3">Homodimer.</text>
</comment>
<dbReference type="RefSeq" id="WP_057872711.1">
    <property type="nucleotide sequence ID" value="NZ_AZGB01000029.1"/>
</dbReference>
<keyword evidence="9" id="KW-1185">Reference proteome</keyword>
<evidence type="ECO:0000256" key="3">
    <source>
        <dbReference type="ARBA" id="ARBA00011738"/>
    </source>
</evidence>
<dbReference type="CDD" id="cd00609">
    <property type="entry name" value="AAT_like"/>
    <property type="match status" value="1"/>
</dbReference>
<dbReference type="PANTHER" id="PTHR42790:SF19">
    <property type="entry name" value="KYNURENINE_ALPHA-AMINOADIPATE AMINOTRANSFERASE, MITOCHONDRIAL"/>
    <property type="match status" value="1"/>
</dbReference>
<organism evidence="8 9">
    <name type="scientific">Liquorilactobacillus ghanensis DSM 18630</name>
    <dbReference type="NCBI Taxonomy" id="1423750"/>
    <lineage>
        <taxon>Bacteria</taxon>
        <taxon>Bacillati</taxon>
        <taxon>Bacillota</taxon>
        <taxon>Bacilli</taxon>
        <taxon>Lactobacillales</taxon>
        <taxon>Lactobacillaceae</taxon>
        <taxon>Liquorilactobacillus</taxon>
    </lineage>
</organism>
<dbReference type="EMBL" id="AZGB01000029">
    <property type="protein sequence ID" value="KRM04419.1"/>
    <property type="molecule type" value="Genomic_DNA"/>
</dbReference>
<evidence type="ECO:0000256" key="5">
    <source>
        <dbReference type="ARBA" id="ARBA00022679"/>
    </source>
</evidence>
<dbReference type="Gene3D" id="3.40.640.10">
    <property type="entry name" value="Type I PLP-dependent aspartate aminotransferase-like (Major domain)"/>
    <property type="match status" value="1"/>
</dbReference>
<dbReference type="GO" id="GO:1901605">
    <property type="term" value="P:alpha-amino acid metabolic process"/>
    <property type="evidence" value="ECO:0007669"/>
    <property type="project" value="TreeGrafter"/>
</dbReference>
<dbReference type="Gene3D" id="3.90.1150.10">
    <property type="entry name" value="Aspartate Aminotransferase, domain 1"/>
    <property type="match status" value="1"/>
</dbReference>